<feature type="transmembrane region" description="Helical" evidence="5">
    <location>
        <begin position="238"/>
        <end position="258"/>
    </location>
</feature>
<evidence type="ECO:0000256" key="1">
    <source>
        <dbReference type="ARBA" id="ARBA00004651"/>
    </source>
</evidence>
<gene>
    <name evidence="7" type="ORF">EV186_110154</name>
</gene>
<dbReference type="InterPro" id="IPR020846">
    <property type="entry name" value="MFS_dom"/>
</dbReference>
<feature type="transmembrane region" description="Helical" evidence="5">
    <location>
        <begin position="327"/>
        <end position="347"/>
    </location>
</feature>
<dbReference type="EMBL" id="SNXZ01000010">
    <property type="protein sequence ID" value="TDP90613.1"/>
    <property type="molecule type" value="Genomic_DNA"/>
</dbReference>
<dbReference type="Proteomes" id="UP000295444">
    <property type="component" value="Unassembled WGS sequence"/>
</dbReference>
<dbReference type="OrthoDB" id="9803985at2"/>
<feature type="transmembrane region" description="Helical" evidence="5">
    <location>
        <begin position="20"/>
        <end position="37"/>
    </location>
</feature>
<evidence type="ECO:0000259" key="6">
    <source>
        <dbReference type="PROSITE" id="PS50850"/>
    </source>
</evidence>
<evidence type="ECO:0000256" key="5">
    <source>
        <dbReference type="SAM" id="Phobius"/>
    </source>
</evidence>
<feature type="domain" description="Major facilitator superfamily (MFS) profile" evidence="6">
    <location>
        <begin position="26"/>
        <end position="413"/>
    </location>
</feature>
<comment type="caution">
    <text evidence="7">The sequence shown here is derived from an EMBL/GenBank/DDBJ whole genome shotgun (WGS) entry which is preliminary data.</text>
</comment>
<reference evidence="7 8" key="1">
    <citation type="submission" date="2019-03" db="EMBL/GenBank/DDBJ databases">
        <title>Genomic Encyclopedia of Type Strains, Phase IV (KMG-IV): sequencing the most valuable type-strain genomes for metagenomic binning, comparative biology and taxonomic classification.</title>
        <authorList>
            <person name="Goeker M."/>
        </authorList>
    </citation>
    <scope>NUCLEOTIDE SEQUENCE [LARGE SCALE GENOMIC DNA]</scope>
    <source>
        <strain evidence="7 8">DSM 45361</strain>
    </source>
</reference>
<dbReference type="RefSeq" id="WP_133854124.1">
    <property type="nucleotide sequence ID" value="NZ_SNXZ01000010.1"/>
</dbReference>
<dbReference type="InterPro" id="IPR011701">
    <property type="entry name" value="MFS"/>
</dbReference>
<accession>A0A4R6RUL2</accession>
<dbReference type="AlphaFoldDB" id="A0A4R6RUL2"/>
<dbReference type="Pfam" id="PF07690">
    <property type="entry name" value="MFS_1"/>
    <property type="match status" value="1"/>
</dbReference>
<sequence>MYLSTISRSTPAQAGRRPTIRAVGGTVVVLGTVSLLTDISAEMVTAVLPLYFVVMLGMSPVVFGLMDGLYTGATALLRLVGGYVADRLRRRKAVAAVGYGISAVAKLGLAVAAGAPVIGGIIVADRAGKGLRTAPRDAMISLSVPEPLLGRAFGVHRAMDSAGAFAGPLVALAVLAVVGTTTATGFSALFLTAFCIAAAGVLVLVLFARDREADRPVTTPVTVRGAAGLLRHGDVRRLLGVAAALGLSTIGDGFVYLILLRQHEIPAGWFPVFAVGTNVVYLVLAGPFGVLADRVGRRVMLRWGFAALAAVYLLLTVGAPGTPGLCLVLVLYGGFYAATDGVLMALAGPCFPDHLRTTGLACVQTVQAVAYFASSVLFGLWWAGWGSSAPTGAALVVSVAALGLTWVLLPRRTAAVTS</sequence>
<feature type="transmembrane region" description="Helical" evidence="5">
    <location>
        <begin position="303"/>
        <end position="321"/>
    </location>
</feature>
<evidence type="ECO:0000256" key="3">
    <source>
        <dbReference type="ARBA" id="ARBA00022989"/>
    </source>
</evidence>
<feature type="transmembrane region" description="Helical" evidence="5">
    <location>
        <begin position="389"/>
        <end position="409"/>
    </location>
</feature>
<dbReference type="Gene3D" id="1.20.1250.20">
    <property type="entry name" value="MFS general substrate transporter like domains"/>
    <property type="match status" value="2"/>
</dbReference>
<dbReference type="PROSITE" id="PS50850">
    <property type="entry name" value="MFS"/>
    <property type="match status" value="1"/>
</dbReference>
<dbReference type="GO" id="GO:0005886">
    <property type="term" value="C:plasma membrane"/>
    <property type="evidence" value="ECO:0007669"/>
    <property type="project" value="UniProtKB-SubCell"/>
</dbReference>
<feature type="transmembrane region" description="Helical" evidence="5">
    <location>
        <begin position="186"/>
        <end position="208"/>
    </location>
</feature>
<keyword evidence="3 5" id="KW-1133">Transmembrane helix</keyword>
<protein>
    <submittedName>
        <fullName evidence="7">Nitrate/nitrite transporter NarK</fullName>
    </submittedName>
</protein>
<keyword evidence="8" id="KW-1185">Reference proteome</keyword>
<proteinExistence type="predicted"/>
<keyword evidence="4 5" id="KW-0472">Membrane</keyword>
<keyword evidence="2 5" id="KW-0812">Transmembrane</keyword>
<comment type="subcellular location">
    <subcellularLocation>
        <location evidence="1">Cell membrane</location>
        <topology evidence="1">Multi-pass membrane protein</topology>
    </subcellularLocation>
</comment>
<evidence type="ECO:0000313" key="7">
    <source>
        <dbReference type="EMBL" id="TDP90613.1"/>
    </source>
</evidence>
<dbReference type="SUPFAM" id="SSF103473">
    <property type="entry name" value="MFS general substrate transporter"/>
    <property type="match status" value="1"/>
</dbReference>
<feature type="transmembrane region" description="Helical" evidence="5">
    <location>
        <begin position="44"/>
        <end position="63"/>
    </location>
</feature>
<dbReference type="InterPro" id="IPR036259">
    <property type="entry name" value="MFS_trans_sf"/>
</dbReference>
<dbReference type="PANTHER" id="PTHR23518">
    <property type="entry name" value="C-METHYLTRANSFERASE"/>
    <property type="match status" value="1"/>
</dbReference>
<feature type="transmembrane region" description="Helical" evidence="5">
    <location>
        <begin position="161"/>
        <end position="180"/>
    </location>
</feature>
<dbReference type="GO" id="GO:0022857">
    <property type="term" value="F:transmembrane transporter activity"/>
    <property type="evidence" value="ECO:0007669"/>
    <property type="project" value="InterPro"/>
</dbReference>
<dbReference type="CDD" id="cd17370">
    <property type="entry name" value="MFS_MJ1317_like"/>
    <property type="match status" value="1"/>
</dbReference>
<organism evidence="7 8">
    <name type="scientific">Labedaea rhizosphaerae</name>
    <dbReference type="NCBI Taxonomy" id="598644"/>
    <lineage>
        <taxon>Bacteria</taxon>
        <taxon>Bacillati</taxon>
        <taxon>Actinomycetota</taxon>
        <taxon>Actinomycetes</taxon>
        <taxon>Pseudonocardiales</taxon>
        <taxon>Pseudonocardiaceae</taxon>
        <taxon>Labedaea</taxon>
    </lineage>
</organism>
<feature type="transmembrane region" description="Helical" evidence="5">
    <location>
        <begin position="270"/>
        <end position="291"/>
    </location>
</feature>
<dbReference type="PANTHER" id="PTHR23518:SF2">
    <property type="entry name" value="MAJOR FACILITATOR SUPERFAMILY TRANSPORTER"/>
    <property type="match status" value="1"/>
</dbReference>
<feature type="transmembrane region" description="Helical" evidence="5">
    <location>
        <begin position="359"/>
        <end position="383"/>
    </location>
</feature>
<evidence type="ECO:0000256" key="2">
    <source>
        <dbReference type="ARBA" id="ARBA00022692"/>
    </source>
</evidence>
<name>A0A4R6RUL2_LABRH</name>
<evidence type="ECO:0000313" key="8">
    <source>
        <dbReference type="Proteomes" id="UP000295444"/>
    </source>
</evidence>
<evidence type="ECO:0000256" key="4">
    <source>
        <dbReference type="ARBA" id="ARBA00023136"/>
    </source>
</evidence>